<evidence type="ECO:0000313" key="3">
    <source>
        <dbReference type="Proteomes" id="UP001172457"/>
    </source>
</evidence>
<protein>
    <recommendedName>
        <fullName evidence="1">F-box domain-containing protein</fullName>
    </recommendedName>
</protein>
<dbReference type="PANTHER" id="PTHR31672">
    <property type="entry name" value="BNACNNG10540D PROTEIN"/>
    <property type="match status" value="1"/>
</dbReference>
<comment type="caution">
    <text evidence="2">The sequence shown here is derived from an EMBL/GenBank/DDBJ whole genome shotgun (WGS) entry which is preliminary data.</text>
</comment>
<dbReference type="InterPro" id="IPR036047">
    <property type="entry name" value="F-box-like_dom_sf"/>
</dbReference>
<dbReference type="PROSITE" id="PS50181">
    <property type="entry name" value="FBOX"/>
    <property type="match status" value="1"/>
</dbReference>
<evidence type="ECO:0000313" key="2">
    <source>
        <dbReference type="EMBL" id="KAJ9542316.1"/>
    </source>
</evidence>
<organism evidence="2 3">
    <name type="scientific">Centaurea solstitialis</name>
    <name type="common">yellow star-thistle</name>
    <dbReference type="NCBI Taxonomy" id="347529"/>
    <lineage>
        <taxon>Eukaryota</taxon>
        <taxon>Viridiplantae</taxon>
        <taxon>Streptophyta</taxon>
        <taxon>Embryophyta</taxon>
        <taxon>Tracheophyta</taxon>
        <taxon>Spermatophyta</taxon>
        <taxon>Magnoliopsida</taxon>
        <taxon>eudicotyledons</taxon>
        <taxon>Gunneridae</taxon>
        <taxon>Pentapetalae</taxon>
        <taxon>asterids</taxon>
        <taxon>campanulids</taxon>
        <taxon>Asterales</taxon>
        <taxon>Asteraceae</taxon>
        <taxon>Carduoideae</taxon>
        <taxon>Cardueae</taxon>
        <taxon>Centaureinae</taxon>
        <taxon>Centaurea</taxon>
    </lineage>
</organism>
<dbReference type="InterPro" id="IPR050796">
    <property type="entry name" value="SCF_F-box_component"/>
</dbReference>
<dbReference type="SUPFAM" id="SSF81383">
    <property type="entry name" value="F-box domain"/>
    <property type="match status" value="2"/>
</dbReference>
<dbReference type="Pfam" id="PF00646">
    <property type="entry name" value="F-box"/>
    <property type="match status" value="2"/>
</dbReference>
<dbReference type="Gene3D" id="1.20.1280.50">
    <property type="match status" value="1"/>
</dbReference>
<gene>
    <name evidence="2" type="ORF">OSB04_028822</name>
</gene>
<dbReference type="EMBL" id="JARYMX010000007">
    <property type="protein sequence ID" value="KAJ9542316.1"/>
    <property type="molecule type" value="Genomic_DNA"/>
</dbReference>
<reference evidence="2" key="1">
    <citation type="submission" date="2023-03" db="EMBL/GenBank/DDBJ databases">
        <title>Chromosome-scale reference genome and RAD-based genetic map of yellow starthistle (Centaurea solstitialis) reveal putative structural variation and QTLs associated with invader traits.</title>
        <authorList>
            <person name="Reatini B."/>
            <person name="Cang F.A."/>
            <person name="Jiang Q."/>
            <person name="Mckibben M.T.W."/>
            <person name="Barker M.S."/>
            <person name="Rieseberg L.H."/>
            <person name="Dlugosch K.M."/>
        </authorList>
    </citation>
    <scope>NUCLEOTIDE SEQUENCE</scope>
    <source>
        <strain evidence="2">CAN-66</strain>
        <tissue evidence="2">Leaf</tissue>
    </source>
</reference>
<dbReference type="InterPro" id="IPR001810">
    <property type="entry name" value="F-box_dom"/>
</dbReference>
<evidence type="ECO:0000259" key="1">
    <source>
        <dbReference type="PROSITE" id="PS50181"/>
    </source>
</evidence>
<dbReference type="SMART" id="SM00256">
    <property type="entry name" value="FBOX"/>
    <property type="match status" value="2"/>
</dbReference>
<dbReference type="AlphaFoldDB" id="A0AA38WBK0"/>
<accession>A0AA38WBK0</accession>
<sequence length="85" mass="10036">MSNHHIPFDIQVLIIQRLPFKSVIRFRLVCKAWKSFIDFESGLLIIQRLPVKSLIPFRFVCKAWKSHIDSPEFIAFITSYGFCHI</sequence>
<dbReference type="PANTHER" id="PTHR31672:SF10">
    <property type="entry name" value="F-BOX DOMAIN-CONTAINING PROTEIN"/>
    <property type="match status" value="1"/>
</dbReference>
<feature type="domain" description="F-box" evidence="1">
    <location>
        <begin position="1"/>
        <end position="49"/>
    </location>
</feature>
<keyword evidence="3" id="KW-1185">Reference proteome</keyword>
<name>A0AA38WBK0_9ASTR</name>
<dbReference type="Proteomes" id="UP001172457">
    <property type="component" value="Chromosome 7"/>
</dbReference>
<proteinExistence type="predicted"/>